<name>A0A8J5XM64_DIALT</name>
<dbReference type="InterPro" id="IPR041691">
    <property type="entry name" value="Atg6/beclin_CC"/>
</dbReference>
<dbReference type="PANTHER" id="PTHR12768:SF4">
    <property type="entry name" value="BECLIN-1"/>
    <property type="match status" value="1"/>
</dbReference>
<accession>A0A8J5XM64</accession>
<dbReference type="GO" id="GO:0000407">
    <property type="term" value="C:phagophore assembly site"/>
    <property type="evidence" value="ECO:0007669"/>
    <property type="project" value="TreeGrafter"/>
</dbReference>
<evidence type="ECO:0000313" key="5">
    <source>
        <dbReference type="EMBL" id="KAG8467473.1"/>
    </source>
</evidence>
<comment type="similarity">
    <text evidence="1">Belongs to the beclin family.</text>
</comment>
<evidence type="ECO:0008006" key="7">
    <source>
        <dbReference type="Google" id="ProtNLM"/>
    </source>
</evidence>
<dbReference type="OrthoDB" id="20368at2759"/>
<evidence type="ECO:0000256" key="2">
    <source>
        <dbReference type="SAM" id="Coils"/>
    </source>
</evidence>
<dbReference type="GO" id="GO:0045324">
    <property type="term" value="P:late endosome to vacuole transport"/>
    <property type="evidence" value="ECO:0007669"/>
    <property type="project" value="TreeGrafter"/>
</dbReference>
<comment type="caution">
    <text evidence="5">The sequence shown here is derived from an EMBL/GenBank/DDBJ whole genome shotgun (WGS) entry which is preliminary data.</text>
</comment>
<evidence type="ECO:0000256" key="1">
    <source>
        <dbReference type="ARBA" id="ARBA00005965"/>
    </source>
</evidence>
<sequence>MLFAVCETCNAPFSPSIPPPRRPAVSRLEDSFLVLPPLQQHLLLHGTAAGGASGRGDAQALAHVHDKVQHAAALSELGRSTPEEACHLPLCADCAAFVCADLEERAREVGEQHRAIVTALHDERRRAAAETQLHSDLARENARVAKDEAAVERELAELLEQQEEVRAQLGALAADHAALDVEADDFWRRFNAAQLDASERADAQLHHSQLLAHCTRELRRLKGTSVLDDVFDIWFEGAFGTINGLRLGRLPGEPVDWSEVNAALGHAALLVDTLAAAHHLRFPKHTLHLMGSFTKIAHNDEPKTLLELHGSGTLQLGRIFSSTRFDRALSMFLQCVGALVAHARRSASPTLGDAPYRIDDDKIGTPDAMLSIRLQYNQDELWTRALKYMLTDLKWLLAWHTQVTAVATRRLGPAASDS</sequence>
<dbReference type="InterPro" id="IPR007243">
    <property type="entry name" value="Atg6/Beclin"/>
</dbReference>
<gene>
    <name evidence="5" type="ORF">KFE25_000789</name>
</gene>
<reference evidence="5" key="1">
    <citation type="submission" date="2021-05" db="EMBL/GenBank/DDBJ databases">
        <title>The genome of the haptophyte Pavlova lutheri (Diacronema luteri, Pavlovales) - a model for lipid biosynthesis in eukaryotic algae.</title>
        <authorList>
            <person name="Hulatt C.J."/>
            <person name="Posewitz M.C."/>
        </authorList>
    </citation>
    <scope>NUCLEOTIDE SEQUENCE</scope>
    <source>
        <strain evidence="5">NIVA-4/92</strain>
    </source>
</reference>
<protein>
    <recommendedName>
        <fullName evidence="7">Autophagy-related protein 6</fullName>
    </recommendedName>
</protein>
<evidence type="ECO:0000259" key="4">
    <source>
        <dbReference type="Pfam" id="PF17675"/>
    </source>
</evidence>
<dbReference type="GO" id="GO:0043548">
    <property type="term" value="F:phosphatidylinositol 3-kinase binding"/>
    <property type="evidence" value="ECO:0007669"/>
    <property type="project" value="TreeGrafter"/>
</dbReference>
<dbReference type="InterPro" id="IPR038274">
    <property type="entry name" value="Atg6/Beclin_C_sf"/>
</dbReference>
<dbReference type="Proteomes" id="UP000751190">
    <property type="component" value="Unassembled WGS sequence"/>
</dbReference>
<dbReference type="GO" id="GO:0000423">
    <property type="term" value="P:mitophagy"/>
    <property type="evidence" value="ECO:0007669"/>
    <property type="project" value="TreeGrafter"/>
</dbReference>
<dbReference type="Pfam" id="PF04111">
    <property type="entry name" value="APG6"/>
    <property type="match status" value="1"/>
</dbReference>
<dbReference type="GO" id="GO:0030674">
    <property type="term" value="F:protein-macromolecule adaptor activity"/>
    <property type="evidence" value="ECO:0007669"/>
    <property type="project" value="TreeGrafter"/>
</dbReference>
<proteinExistence type="inferred from homology"/>
<dbReference type="AlphaFoldDB" id="A0A8J5XM64"/>
<feature type="coiled-coil region" evidence="2">
    <location>
        <begin position="141"/>
        <end position="175"/>
    </location>
</feature>
<keyword evidence="2" id="KW-0175">Coiled coil</keyword>
<dbReference type="OMA" id="WTKAMKC"/>
<keyword evidence="6" id="KW-1185">Reference proteome</keyword>
<dbReference type="InterPro" id="IPR040455">
    <property type="entry name" value="Atg6_BARA"/>
</dbReference>
<dbReference type="PANTHER" id="PTHR12768">
    <property type="entry name" value="BECLIN 1"/>
    <property type="match status" value="1"/>
</dbReference>
<dbReference type="GO" id="GO:0034271">
    <property type="term" value="C:phosphatidylinositol 3-kinase complex, class III, type I"/>
    <property type="evidence" value="ECO:0007669"/>
    <property type="project" value="TreeGrafter"/>
</dbReference>
<dbReference type="Gene3D" id="1.10.418.40">
    <property type="entry name" value="Autophagy protein 6/Beclin 1"/>
    <property type="match status" value="1"/>
</dbReference>
<feature type="domain" description="Atg6 BARA" evidence="3">
    <location>
        <begin position="221"/>
        <end position="401"/>
    </location>
</feature>
<dbReference type="GO" id="GO:0000045">
    <property type="term" value="P:autophagosome assembly"/>
    <property type="evidence" value="ECO:0007669"/>
    <property type="project" value="TreeGrafter"/>
</dbReference>
<evidence type="ECO:0000259" key="3">
    <source>
        <dbReference type="Pfam" id="PF04111"/>
    </source>
</evidence>
<dbReference type="GO" id="GO:0006995">
    <property type="term" value="P:cellular response to nitrogen starvation"/>
    <property type="evidence" value="ECO:0007669"/>
    <property type="project" value="TreeGrafter"/>
</dbReference>
<dbReference type="GO" id="GO:0034272">
    <property type="term" value="C:phosphatidylinositol 3-kinase complex, class III, type II"/>
    <property type="evidence" value="ECO:0007669"/>
    <property type="project" value="TreeGrafter"/>
</dbReference>
<dbReference type="EMBL" id="JAGTXO010000006">
    <property type="protein sequence ID" value="KAG8467473.1"/>
    <property type="molecule type" value="Genomic_DNA"/>
</dbReference>
<evidence type="ECO:0000313" key="6">
    <source>
        <dbReference type="Proteomes" id="UP000751190"/>
    </source>
</evidence>
<feature type="domain" description="Atg6/beclin coiled-coil" evidence="4">
    <location>
        <begin position="89"/>
        <end position="205"/>
    </location>
</feature>
<dbReference type="Pfam" id="PF17675">
    <property type="entry name" value="APG6_N"/>
    <property type="match status" value="1"/>
</dbReference>
<organism evidence="5 6">
    <name type="scientific">Diacronema lutheri</name>
    <name type="common">Unicellular marine alga</name>
    <name type="synonym">Monochrysis lutheri</name>
    <dbReference type="NCBI Taxonomy" id="2081491"/>
    <lineage>
        <taxon>Eukaryota</taxon>
        <taxon>Haptista</taxon>
        <taxon>Haptophyta</taxon>
        <taxon>Pavlovophyceae</taxon>
        <taxon>Pavlovales</taxon>
        <taxon>Pavlovaceae</taxon>
        <taxon>Diacronema</taxon>
    </lineage>
</organism>